<accession>A0A225W0V9</accession>
<dbReference type="PANTHER" id="PTHR42648:SF28">
    <property type="entry name" value="TRANSPOSON-ENCODED PROTEIN WITH RIBONUCLEASE H-LIKE AND RETROVIRUS ZINC FINGER-LIKE DOMAINS"/>
    <property type="match status" value="1"/>
</dbReference>
<dbReference type="PANTHER" id="PTHR42648">
    <property type="entry name" value="TRANSPOSASE, PUTATIVE-RELATED"/>
    <property type="match status" value="1"/>
</dbReference>
<dbReference type="InterPro" id="IPR057670">
    <property type="entry name" value="SH3_retrovirus"/>
</dbReference>
<feature type="domain" description="Retroviral polymerase SH3-like" evidence="7">
    <location>
        <begin position="421"/>
        <end position="480"/>
    </location>
</feature>
<dbReference type="GO" id="GO:0046872">
    <property type="term" value="F:metal ion binding"/>
    <property type="evidence" value="ECO:0007669"/>
    <property type="project" value="UniProtKB-KW"/>
</dbReference>
<dbReference type="Pfam" id="PF07727">
    <property type="entry name" value="RVT_2"/>
    <property type="match status" value="1"/>
</dbReference>
<name>A0A225W0V9_9STRA</name>
<dbReference type="GO" id="GO:0008233">
    <property type="term" value="F:peptidase activity"/>
    <property type="evidence" value="ECO:0007669"/>
    <property type="project" value="UniProtKB-KW"/>
</dbReference>
<keyword evidence="9" id="KW-1185">Reference proteome</keyword>
<evidence type="ECO:0000313" key="8">
    <source>
        <dbReference type="EMBL" id="OWZ10647.1"/>
    </source>
</evidence>
<dbReference type="InterPro" id="IPR036397">
    <property type="entry name" value="RNaseH_sf"/>
</dbReference>
<keyword evidence="3" id="KW-0378">Hydrolase</keyword>
<evidence type="ECO:0000259" key="6">
    <source>
        <dbReference type="Pfam" id="PF22936"/>
    </source>
</evidence>
<dbReference type="InterPro" id="IPR054722">
    <property type="entry name" value="PolX-like_BBD"/>
</dbReference>
<sequence>MRDVFLTKSVWHVVNRDTTPAFADTRAKYHYVKSNNIVFELMLLHMDGDYHHVVDKCEEAWMMEGGNVLHHCNEFFNISANLGSIGAKMEDKDVAICLLRSLPKSYENVVLNLETSNAELQTQDVMKVLPNEHIKRQGEKSAAGPNQNDENRGARRGGNGRRRGANNVQWHDDDDNDSIVFAVSMECGIAKANKYQGSWAINSGATHHICNDKSKFDDINMRDEDKLANSDTAKIKGAGTVVERITLPNGGERDIKIQDALYVPSMKKNLLSVPQIHRSGQFKVVFDDAEMHIARKTSKKVVASADLIDEASLGGSRYLLVITDETSGCMSGLCLRAKSKSKGCLLKFITKFATKSLKTLYDDHSIDAQPTVPFAHQTNASAERANQTIVTIGRSMLHYAGVDKVIYKSKPNVKHMRNFGCKSYILTSKEKQRKWDLKTREGIFLGYEERSKAYRVYGIEAEKVVISRDVIFDETTLQGFRDVNDEVDEVDGFLDDLQISEANGLVEASAPRPDSDNQDQDEPSSSQEGKSEGNDDDSSTPPMFWRASANDVEESGSAKPKSYQEAVSGPDQDHWRKAICVKRNADGSIEKYKGRLVAKVFMQQYGIDYTETFVPVVKYVTLRMIIATAKYFGWPIDQLDVVIAFLYGLMKEKAIYGLKQASRVWNETFDEYVLSIGFSSYDPCHVNSSQFVMADSGKCTFILAIEAADNADGSVTLSQARYINDILERFGMQDCSGGPISWGSKKQSCVSRSRVHRTELTIQEGKWVHRLLYEILVAAGRKTPLLKIFEDNQSCIKISKSLVHHGRAKHIDIKYHHTRDEVKRGDVIVEYCETVIMLADIMSKGLAGPRHKDLTTALGVHACSH</sequence>
<evidence type="ECO:0000259" key="7">
    <source>
        <dbReference type="Pfam" id="PF25597"/>
    </source>
</evidence>
<dbReference type="SUPFAM" id="SSF53098">
    <property type="entry name" value="Ribonuclease H-like"/>
    <property type="match status" value="1"/>
</dbReference>
<feature type="domain" description="Retrovirus-related Pol polyprotein from transposon TNT 1-94-like beta-barrel" evidence="6">
    <location>
        <begin position="199"/>
        <end position="280"/>
    </location>
</feature>
<dbReference type="AlphaFoldDB" id="A0A225W0V9"/>
<feature type="domain" description="Reverse transcriptase Ty1/copia-type" evidence="5">
    <location>
        <begin position="583"/>
        <end position="652"/>
    </location>
</feature>
<comment type="caution">
    <text evidence="8">The sequence shown here is derived from an EMBL/GenBank/DDBJ whole genome shotgun (WGS) entry which is preliminary data.</text>
</comment>
<proteinExistence type="predicted"/>
<dbReference type="EMBL" id="NBNE01002382">
    <property type="protein sequence ID" value="OWZ10647.1"/>
    <property type="molecule type" value="Genomic_DNA"/>
</dbReference>
<dbReference type="Pfam" id="PF14223">
    <property type="entry name" value="Retrotran_gag_2"/>
    <property type="match status" value="1"/>
</dbReference>
<evidence type="ECO:0000256" key="4">
    <source>
        <dbReference type="SAM" id="MobiDB-lite"/>
    </source>
</evidence>
<feature type="region of interest" description="Disordered" evidence="4">
    <location>
        <begin position="135"/>
        <end position="171"/>
    </location>
</feature>
<organism evidence="8 9">
    <name type="scientific">Phytophthora megakarya</name>
    <dbReference type="NCBI Taxonomy" id="4795"/>
    <lineage>
        <taxon>Eukaryota</taxon>
        <taxon>Sar</taxon>
        <taxon>Stramenopiles</taxon>
        <taxon>Oomycota</taxon>
        <taxon>Peronosporomycetes</taxon>
        <taxon>Peronosporales</taxon>
        <taxon>Peronosporaceae</taxon>
        <taxon>Phytophthora</taxon>
    </lineage>
</organism>
<keyword evidence="1" id="KW-0645">Protease</keyword>
<dbReference type="Pfam" id="PF22936">
    <property type="entry name" value="Pol_BBD"/>
    <property type="match status" value="1"/>
</dbReference>
<reference evidence="9" key="1">
    <citation type="submission" date="2017-03" db="EMBL/GenBank/DDBJ databases">
        <title>Phytopthora megakarya and P. palmivora, two closely related causual agents of cacao black pod achieved similar genome size and gene model numbers by different mechanisms.</title>
        <authorList>
            <person name="Ali S."/>
            <person name="Shao J."/>
            <person name="Larry D.J."/>
            <person name="Kronmiller B."/>
            <person name="Shen D."/>
            <person name="Strem M.D."/>
            <person name="Melnick R.L."/>
            <person name="Guiltinan M.J."/>
            <person name="Tyler B.M."/>
            <person name="Meinhardt L.W."/>
            <person name="Bailey B.A."/>
        </authorList>
    </citation>
    <scope>NUCLEOTIDE SEQUENCE [LARGE SCALE GENOMIC DNA]</scope>
    <source>
        <strain evidence="9">zdho120</strain>
    </source>
</reference>
<evidence type="ECO:0000313" key="9">
    <source>
        <dbReference type="Proteomes" id="UP000198211"/>
    </source>
</evidence>
<dbReference type="CDD" id="cd09272">
    <property type="entry name" value="RNase_HI_RT_Ty1"/>
    <property type="match status" value="1"/>
</dbReference>
<keyword evidence="2" id="KW-0479">Metal-binding</keyword>
<dbReference type="GO" id="GO:0003676">
    <property type="term" value="F:nucleic acid binding"/>
    <property type="evidence" value="ECO:0007669"/>
    <property type="project" value="InterPro"/>
</dbReference>
<evidence type="ECO:0000256" key="2">
    <source>
        <dbReference type="ARBA" id="ARBA00022723"/>
    </source>
</evidence>
<evidence type="ECO:0000259" key="5">
    <source>
        <dbReference type="Pfam" id="PF07727"/>
    </source>
</evidence>
<dbReference type="Pfam" id="PF25597">
    <property type="entry name" value="SH3_retrovirus"/>
    <property type="match status" value="1"/>
</dbReference>
<dbReference type="InterPro" id="IPR013103">
    <property type="entry name" value="RVT_2"/>
</dbReference>
<dbReference type="OrthoDB" id="124542at2759"/>
<gene>
    <name evidence="8" type="ORF">PHMEG_00016474</name>
</gene>
<evidence type="ECO:0000256" key="1">
    <source>
        <dbReference type="ARBA" id="ARBA00022670"/>
    </source>
</evidence>
<protein>
    <submittedName>
        <fullName evidence="8">Copia protein</fullName>
    </submittedName>
</protein>
<feature type="compositionally biased region" description="Basic residues" evidence="4">
    <location>
        <begin position="154"/>
        <end position="164"/>
    </location>
</feature>
<feature type="region of interest" description="Disordered" evidence="4">
    <location>
        <begin position="508"/>
        <end position="570"/>
    </location>
</feature>
<dbReference type="GO" id="GO:0006508">
    <property type="term" value="P:proteolysis"/>
    <property type="evidence" value="ECO:0007669"/>
    <property type="project" value="UniProtKB-KW"/>
</dbReference>
<dbReference type="InterPro" id="IPR012337">
    <property type="entry name" value="RNaseH-like_sf"/>
</dbReference>
<dbReference type="Gene3D" id="3.30.420.10">
    <property type="entry name" value="Ribonuclease H-like superfamily/Ribonuclease H"/>
    <property type="match status" value="1"/>
</dbReference>
<dbReference type="InterPro" id="IPR039537">
    <property type="entry name" value="Retrotran_Ty1/copia-like"/>
</dbReference>
<dbReference type="Proteomes" id="UP000198211">
    <property type="component" value="Unassembled WGS sequence"/>
</dbReference>
<evidence type="ECO:0000256" key="3">
    <source>
        <dbReference type="ARBA" id="ARBA00022801"/>
    </source>
</evidence>